<reference evidence="4" key="2">
    <citation type="journal article" date="2018" name="Sci. Data">
        <title>The draft genome sequence of cork oak.</title>
        <authorList>
            <person name="Ramos A.M."/>
            <person name="Usie A."/>
            <person name="Barbosa P."/>
            <person name="Barros P.M."/>
            <person name="Capote T."/>
            <person name="Chaves I."/>
            <person name="Simoes F."/>
            <person name="Abreu I."/>
            <person name="Carrasquinho I."/>
            <person name="Faro C."/>
            <person name="Guimaraes J.B."/>
            <person name="Mendonca D."/>
            <person name="Nobrega F."/>
            <person name="Rodrigues L."/>
            <person name="Saibo N.J.M."/>
            <person name="Varela M.C."/>
            <person name="Egas C."/>
            <person name="Matos J."/>
            <person name="Miguel C.M."/>
            <person name="Oliveira M.M."/>
            <person name="Ricardo C.P."/>
            <person name="Goncalves S."/>
        </authorList>
    </citation>
    <scope>NUCLEOTIDE SEQUENCE [LARGE SCALE GENOMIC DNA]</scope>
    <source>
        <strain evidence="4">HL8</strain>
    </source>
</reference>
<proteinExistence type="predicted"/>
<keyword evidence="2" id="KW-0677">Repeat</keyword>
<dbReference type="AlphaFoldDB" id="A0AAW0M9X2"/>
<dbReference type="EMBL" id="PKMF04000006">
    <property type="protein sequence ID" value="KAK7860595.1"/>
    <property type="molecule type" value="Genomic_DNA"/>
</dbReference>
<protein>
    <recommendedName>
        <fullName evidence="3">C-JID domain-containing protein</fullName>
    </recommendedName>
</protein>
<sequence length="304" mass="34712">MDSLMSLEKLDISGCRRLVNLPDSLWKIKCLKELDLQGTRIREVSLANPVWQDLLKYQLSFNMDSMYPTTAEPRPCRLRSIKEKRVLLPTITSASFNTQSISQNSLPSFHGYDESSRRVAFTILNRYLQGLLCQKTEFQTIIEMKNLPRWLTHRSLGNSVSIELPPNWCNGRWMGFVLCAYVNVIGETFGLGARVIALGDMPHSHYASKTFFRTTALGSHIWLLYFSHDDWFATVGNGECSQIELVFENYGSVEGVRECGIMDMSAEGEDHVLFMPRTFAKYLNTGEDFHRINFKFEATATGYA</sequence>
<evidence type="ECO:0000313" key="4">
    <source>
        <dbReference type="EMBL" id="KAK7860595.1"/>
    </source>
</evidence>
<dbReference type="InterPro" id="IPR045344">
    <property type="entry name" value="C-JID"/>
</dbReference>
<evidence type="ECO:0000256" key="1">
    <source>
        <dbReference type="ARBA" id="ARBA00022614"/>
    </source>
</evidence>
<dbReference type="SUPFAM" id="SSF52058">
    <property type="entry name" value="L domain-like"/>
    <property type="match status" value="1"/>
</dbReference>
<dbReference type="InterPro" id="IPR032675">
    <property type="entry name" value="LRR_dom_sf"/>
</dbReference>
<feature type="domain" description="C-JID" evidence="3">
    <location>
        <begin position="145"/>
        <end position="219"/>
    </location>
</feature>
<reference evidence="4" key="1">
    <citation type="submission" date="2017-12" db="EMBL/GenBank/DDBJ databases">
        <authorList>
            <person name="Barbosa P."/>
            <person name="Usie A."/>
            <person name="Ramos A.M."/>
        </authorList>
    </citation>
    <scope>NUCLEOTIDE SEQUENCE</scope>
    <source>
        <strain evidence="4">HL8</strain>
        <tissue evidence="4">Leaves</tissue>
    </source>
</reference>
<name>A0AAW0M9X2_QUESU</name>
<evidence type="ECO:0000259" key="3">
    <source>
        <dbReference type="Pfam" id="PF20160"/>
    </source>
</evidence>
<accession>A0AAW0M9X2</accession>
<comment type="caution">
    <text evidence="4">The sequence shown here is derived from an EMBL/GenBank/DDBJ whole genome shotgun (WGS) entry which is preliminary data.</text>
</comment>
<dbReference type="Gene3D" id="3.80.10.10">
    <property type="entry name" value="Ribonuclease Inhibitor"/>
    <property type="match status" value="1"/>
</dbReference>
<gene>
    <name evidence="4" type="ORF">CFP56_036672</name>
</gene>
<reference evidence="4" key="3">
    <citation type="submission" date="2023-07" db="EMBL/GenBank/DDBJ databases">
        <title>An improved reference 1 genome and first organelle genomes of Quercus suber.</title>
        <authorList>
            <consortium name="Genosuber Consortium"/>
            <person name="Usie A."/>
            <person name="Serra O."/>
            <person name="Barros P."/>
        </authorList>
    </citation>
    <scope>NUCLEOTIDE SEQUENCE</scope>
    <source>
        <strain evidence="4">HL8</strain>
        <tissue evidence="4">Leaves</tissue>
    </source>
</reference>
<evidence type="ECO:0000256" key="2">
    <source>
        <dbReference type="ARBA" id="ARBA00022737"/>
    </source>
</evidence>
<keyword evidence="1" id="KW-0433">Leucine-rich repeat</keyword>
<dbReference type="Pfam" id="PF20160">
    <property type="entry name" value="C-JID"/>
    <property type="match status" value="1"/>
</dbReference>
<organism evidence="4">
    <name type="scientific">Quercus suber</name>
    <name type="common">Cork oak</name>
    <dbReference type="NCBI Taxonomy" id="58331"/>
    <lineage>
        <taxon>Eukaryota</taxon>
        <taxon>Viridiplantae</taxon>
        <taxon>Streptophyta</taxon>
        <taxon>Embryophyta</taxon>
        <taxon>Tracheophyta</taxon>
        <taxon>Spermatophyta</taxon>
        <taxon>Magnoliopsida</taxon>
        <taxon>eudicotyledons</taxon>
        <taxon>Gunneridae</taxon>
        <taxon>Pentapetalae</taxon>
        <taxon>rosids</taxon>
        <taxon>fabids</taxon>
        <taxon>Fagales</taxon>
        <taxon>Fagaceae</taxon>
        <taxon>Quercus</taxon>
    </lineage>
</organism>